<sequence length="290" mass="30063">MLFSAILTGLVLGGTYALIAMGLTLQYGVARIMNLAYGDLIIAGSFGAMLLFTAAGLNPLIALFIIVPLGFALSWLVYALMLQPLARRSPNRDRLEGDSILATFGLLFVIQGVALVLFGANYQSYSFLAVPIDVLGTTIAANRLLAFALAVLFGVGLWLLLTRTRFGTVIRAVAANPGSAPLVGINVDHVARLAFALGGGLAAAGGVVVSMYLTFSATMGVIFTMKALIVVIMGGVGNLLGALAAGLILGVVETLVSSFIDPGLTLAATYLIFLAVLVVRPQGLFGKAAR</sequence>
<dbReference type="EMBL" id="JQGC01000003">
    <property type="protein sequence ID" value="KFL32037.1"/>
    <property type="molecule type" value="Genomic_DNA"/>
</dbReference>
<dbReference type="PANTHER" id="PTHR11795">
    <property type="entry name" value="BRANCHED-CHAIN AMINO ACID TRANSPORT SYSTEM PERMEASE PROTEIN LIVH"/>
    <property type="match status" value="1"/>
</dbReference>
<dbReference type="GO" id="GO:0006865">
    <property type="term" value="P:amino acid transport"/>
    <property type="evidence" value="ECO:0007669"/>
    <property type="project" value="UniProtKB-KW"/>
</dbReference>
<keyword evidence="5" id="KW-0029">Amino-acid transport</keyword>
<comment type="subcellular location">
    <subcellularLocation>
        <location evidence="1">Cell membrane</location>
        <topology evidence="1">Multi-pass membrane protein</topology>
    </subcellularLocation>
</comment>
<gene>
    <name evidence="10" type="ORF">JP75_03375</name>
</gene>
<evidence type="ECO:0000256" key="4">
    <source>
        <dbReference type="ARBA" id="ARBA00022692"/>
    </source>
</evidence>
<dbReference type="InterPro" id="IPR001851">
    <property type="entry name" value="ABC_transp_permease"/>
</dbReference>
<keyword evidence="2" id="KW-0813">Transport</keyword>
<feature type="transmembrane region" description="Helical" evidence="9">
    <location>
        <begin position="100"/>
        <end position="120"/>
    </location>
</feature>
<feature type="transmembrane region" description="Helical" evidence="9">
    <location>
        <begin position="140"/>
        <end position="161"/>
    </location>
</feature>
<keyword evidence="7 9" id="KW-0472">Membrane</keyword>
<keyword evidence="3" id="KW-1003">Cell membrane</keyword>
<name>A0A087M584_9HYPH</name>
<evidence type="ECO:0000256" key="6">
    <source>
        <dbReference type="ARBA" id="ARBA00022989"/>
    </source>
</evidence>
<evidence type="ECO:0000256" key="9">
    <source>
        <dbReference type="SAM" id="Phobius"/>
    </source>
</evidence>
<evidence type="ECO:0000256" key="7">
    <source>
        <dbReference type="ARBA" id="ARBA00023136"/>
    </source>
</evidence>
<dbReference type="GO" id="GO:0005886">
    <property type="term" value="C:plasma membrane"/>
    <property type="evidence" value="ECO:0007669"/>
    <property type="project" value="UniProtKB-SubCell"/>
</dbReference>
<evidence type="ECO:0000256" key="8">
    <source>
        <dbReference type="ARBA" id="ARBA00037998"/>
    </source>
</evidence>
<evidence type="ECO:0000313" key="10">
    <source>
        <dbReference type="EMBL" id="KFL32037.1"/>
    </source>
</evidence>
<dbReference type="InterPro" id="IPR052157">
    <property type="entry name" value="BCAA_transport_permease"/>
</dbReference>
<feature type="transmembrane region" description="Helical" evidence="9">
    <location>
        <begin position="227"/>
        <end position="251"/>
    </location>
</feature>
<keyword evidence="4 9" id="KW-0812">Transmembrane</keyword>
<dbReference type="AlphaFoldDB" id="A0A087M584"/>
<reference evidence="10 11" key="1">
    <citation type="submission" date="2014-08" db="EMBL/GenBank/DDBJ databases">
        <authorList>
            <person name="Hassan Y.I."/>
            <person name="Lepp D."/>
            <person name="Zhou T."/>
        </authorList>
    </citation>
    <scope>NUCLEOTIDE SEQUENCE [LARGE SCALE GENOMIC DNA]</scope>
    <source>
        <strain evidence="10 11">IFO13584</strain>
    </source>
</reference>
<dbReference type="Pfam" id="PF02653">
    <property type="entry name" value="BPD_transp_2"/>
    <property type="match status" value="1"/>
</dbReference>
<keyword evidence="11" id="KW-1185">Reference proteome</keyword>
<keyword evidence="6 9" id="KW-1133">Transmembrane helix</keyword>
<dbReference type="GO" id="GO:0022857">
    <property type="term" value="F:transmembrane transporter activity"/>
    <property type="evidence" value="ECO:0007669"/>
    <property type="project" value="InterPro"/>
</dbReference>
<feature type="transmembrane region" description="Helical" evidence="9">
    <location>
        <begin position="6"/>
        <end position="25"/>
    </location>
</feature>
<feature type="transmembrane region" description="Helical" evidence="9">
    <location>
        <begin position="37"/>
        <end position="55"/>
    </location>
</feature>
<evidence type="ECO:0000256" key="3">
    <source>
        <dbReference type="ARBA" id="ARBA00022475"/>
    </source>
</evidence>
<feature type="transmembrane region" description="Helical" evidence="9">
    <location>
        <begin position="263"/>
        <end position="280"/>
    </location>
</feature>
<protein>
    <submittedName>
        <fullName evidence="10">Branched-chain amino acid ABC transporter permease</fullName>
    </submittedName>
</protein>
<dbReference type="RefSeq" id="WP_035079298.1">
    <property type="nucleotide sequence ID" value="NZ_JQGC01000003.1"/>
</dbReference>
<feature type="transmembrane region" description="Helical" evidence="9">
    <location>
        <begin position="61"/>
        <end position="80"/>
    </location>
</feature>
<dbReference type="PANTHER" id="PTHR11795:SF445">
    <property type="entry name" value="AMINO ACID ABC TRANSPORTER PERMEASE PROTEIN"/>
    <property type="match status" value="1"/>
</dbReference>
<accession>A0A087M584</accession>
<dbReference type="CDD" id="cd06582">
    <property type="entry name" value="TM_PBP1_LivH_like"/>
    <property type="match status" value="1"/>
</dbReference>
<dbReference type="Proteomes" id="UP000028981">
    <property type="component" value="Unassembled WGS sequence"/>
</dbReference>
<comment type="similarity">
    <text evidence="8">Belongs to the binding-protein-dependent transport system permease family. LivHM subfamily.</text>
</comment>
<evidence type="ECO:0000313" key="11">
    <source>
        <dbReference type="Proteomes" id="UP000028981"/>
    </source>
</evidence>
<proteinExistence type="inferred from homology"/>
<feature type="transmembrane region" description="Helical" evidence="9">
    <location>
        <begin position="193"/>
        <end position="215"/>
    </location>
</feature>
<evidence type="ECO:0000256" key="1">
    <source>
        <dbReference type="ARBA" id="ARBA00004651"/>
    </source>
</evidence>
<comment type="caution">
    <text evidence="10">The sequence shown here is derived from an EMBL/GenBank/DDBJ whole genome shotgun (WGS) entry which is preliminary data.</text>
</comment>
<dbReference type="STRING" id="46914.JP75_03375"/>
<evidence type="ECO:0000256" key="2">
    <source>
        <dbReference type="ARBA" id="ARBA00022448"/>
    </source>
</evidence>
<evidence type="ECO:0000256" key="5">
    <source>
        <dbReference type="ARBA" id="ARBA00022970"/>
    </source>
</evidence>
<organism evidence="10 11">
    <name type="scientific">Devosia riboflavina</name>
    <dbReference type="NCBI Taxonomy" id="46914"/>
    <lineage>
        <taxon>Bacteria</taxon>
        <taxon>Pseudomonadati</taxon>
        <taxon>Pseudomonadota</taxon>
        <taxon>Alphaproteobacteria</taxon>
        <taxon>Hyphomicrobiales</taxon>
        <taxon>Devosiaceae</taxon>
        <taxon>Devosia</taxon>
    </lineage>
</organism>
<dbReference type="OrthoDB" id="9807115at2"/>